<dbReference type="Proteomes" id="UP001221189">
    <property type="component" value="Unassembled WGS sequence"/>
</dbReference>
<keyword evidence="5" id="KW-1185">Reference proteome</keyword>
<name>A0ABT5K9L6_9BURK</name>
<accession>A0ABT5K9L6</accession>
<evidence type="ECO:0000313" key="5">
    <source>
        <dbReference type="Proteomes" id="UP001221189"/>
    </source>
</evidence>
<dbReference type="EMBL" id="JAQQXT010000001">
    <property type="protein sequence ID" value="MDC8770470.1"/>
    <property type="molecule type" value="Genomic_DNA"/>
</dbReference>
<keyword evidence="2" id="KW-0812">Transmembrane</keyword>
<sequence>MSYILDALRKADSERERGSVPTLHSHAEHEHAGGRPGRSGTVAADWPPALRWALAAAAVVLLLLLGAWAARWGAVDSAPAGSVAIPPAPAATLPPPAAMAAKPTLASQAPAPLTPVLLAPPPAAVEPLPAAKPLAGGAPSSAVQAPAISSSSPIAQPNPSAPAILKFADLPDATRKALPTIATSGAMYSDTPANRMLIVNGQLLHEGEQIAPELLLERIELKSAVLVFKGQRFRISY</sequence>
<gene>
    <name evidence="4" type="ORF">PRZ03_02715</name>
</gene>
<dbReference type="RefSeq" id="WP_273598901.1">
    <property type="nucleotide sequence ID" value="NZ_JAQQXT010000001.1"/>
</dbReference>
<evidence type="ECO:0000256" key="2">
    <source>
        <dbReference type="SAM" id="Phobius"/>
    </source>
</evidence>
<dbReference type="InterPro" id="IPR032389">
    <property type="entry name" value="GspB_C"/>
</dbReference>
<feature type="region of interest" description="Disordered" evidence="1">
    <location>
        <begin position="14"/>
        <end position="40"/>
    </location>
</feature>
<evidence type="ECO:0000256" key="1">
    <source>
        <dbReference type="SAM" id="MobiDB-lite"/>
    </source>
</evidence>
<evidence type="ECO:0000313" key="4">
    <source>
        <dbReference type="EMBL" id="MDC8770470.1"/>
    </source>
</evidence>
<reference evidence="4 5" key="1">
    <citation type="submission" date="2022-10" db="EMBL/GenBank/DDBJ databases">
        <title>Paucibacter sp. hw1 Genome sequencing.</title>
        <authorList>
            <person name="Park S."/>
        </authorList>
    </citation>
    <scope>NUCLEOTIDE SEQUENCE [LARGE SCALE GENOMIC DNA]</scope>
    <source>
        <strain evidence="5">hw1</strain>
    </source>
</reference>
<proteinExistence type="predicted"/>
<keyword evidence="2" id="KW-1133">Transmembrane helix</keyword>
<feature type="transmembrane region" description="Helical" evidence="2">
    <location>
        <begin position="49"/>
        <end position="70"/>
    </location>
</feature>
<comment type="caution">
    <text evidence="4">The sequence shown here is derived from an EMBL/GenBank/DDBJ whole genome shotgun (WGS) entry which is preliminary data.</text>
</comment>
<feature type="domain" description="Type II secretion system protein GspB C-terminal" evidence="3">
    <location>
        <begin position="178"/>
        <end position="235"/>
    </location>
</feature>
<evidence type="ECO:0000259" key="3">
    <source>
        <dbReference type="Pfam" id="PF16537"/>
    </source>
</evidence>
<organism evidence="4 5">
    <name type="scientific">Roseateles albus</name>
    <dbReference type="NCBI Taxonomy" id="2987525"/>
    <lineage>
        <taxon>Bacteria</taxon>
        <taxon>Pseudomonadati</taxon>
        <taxon>Pseudomonadota</taxon>
        <taxon>Betaproteobacteria</taxon>
        <taxon>Burkholderiales</taxon>
        <taxon>Sphaerotilaceae</taxon>
        <taxon>Roseateles</taxon>
    </lineage>
</organism>
<protein>
    <submittedName>
        <fullName evidence="4">General secretion pathway protein GspB</fullName>
    </submittedName>
</protein>
<keyword evidence="2" id="KW-0472">Membrane</keyword>
<dbReference type="Pfam" id="PF16537">
    <property type="entry name" value="T2SSB"/>
    <property type="match status" value="1"/>
</dbReference>